<dbReference type="PROSITE" id="PS52011">
    <property type="entry name" value="PEPTIDASE_M2"/>
    <property type="match status" value="1"/>
</dbReference>
<reference evidence="6" key="1">
    <citation type="submission" date="2020-05" db="UniProtKB">
        <authorList>
            <consortium name="EnsemblMetazoa"/>
        </authorList>
    </citation>
    <scope>IDENTIFICATION</scope>
    <source>
        <strain evidence="6">Jacobina</strain>
    </source>
</reference>
<dbReference type="GO" id="GO:0008237">
    <property type="term" value="F:metallopeptidase activity"/>
    <property type="evidence" value="ECO:0007669"/>
    <property type="project" value="InterPro"/>
</dbReference>
<evidence type="ECO:0000256" key="3">
    <source>
        <dbReference type="ARBA" id="ARBA00023157"/>
    </source>
</evidence>
<evidence type="ECO:0000256" key="4">
    <source>
        <dbReference type="ARBA" id="ARBA00023180"/>
    </source>
</evidence>
<protein>
    <submittedName>
        <fullName evidence="6">Uncharacterized protein</fullName>
    </submittedName>
</protein>
<evidence type="ECO:0000256" key="2">
    <source>
        <dbReference type="ARBA" id="ARBA00022729"/>
    </source>
</evidence>
<keyword evidence="4" id="KW-0325">Glycoprotein</keyword>
<dbReference type="Proteomes" id="UP000092461">
    <property type="component" value="Unassembled WGS sequence"/>
</dbReference>
<dbReference type="AlphaFoldDB" id="A0A1B0CRV8"/>
<dbReference type="VEuPathDB" id="VectorBase:LLOJ007606"/>
<dbReference type="Pfam" id="PF01401">
    <property type="entry name" value="Peptidase_M2"/>
    <property type="match status" value="1"/>
</dbReference>
<dbReference type="GO" id="GO:0006508">
    <property type="term" value="P:proteolysis"/>
    <property type="evidence" value="ECO:0007669"/>
    <property type="project" value="InterPro"/>
</dbReference>
<sequence>MTPQHLNRLALLPDEYLLPSNNTLTFDFVQGSGAHRRTRETHNMYDISILLRIALAKIPQIPFEYILDIFRWRLLVAKLTLGCQ</sequence>
<evidence type="ECO:0000256" key="5">
    <source>
        <dbReference type="PROSITE-ProRule" id="PRU01355"/>
    </source>
</evidence>
<keyword evidence="2" id="KW-0732">Signal</keyword>
<dbReference type="GO" id="GO:0008241">
    <property type="term" value="F:peptidyl-dipeptidase activity"/>
    <property type="evidence" value="ECO:0007669"/>
    <property type="project" value="InterPro"/>
</dbReference>
<comment type="similarity">
    <text evidence="1 5">Belongs to the peptidase M2 family.</text>
</comment>
<evidence type="ECO:0000313" key="6">
    <source>
        <dbReference type="EnsemblMetazoa" id="LLOJ007606-PA"/>
    </source>
</evidence>
<dbReference type="GO" id="GO:0016020">
    <property type="term" value="C:membrane"/>
    <property type="evidence" value="ECO:0007669"/>
    <property type="project" value="InterPro"/>
</dbReference>
<comment type="caution">
    <text evidence="5">Lacks conserved residue(s) required for the propagation of feature annotation.</text>
</comment>
<dbReference type="EnsemblMetazoa" id="LLOJ007606-RA">
    <property type="protein sequence ID" value="LLOJ007606-PA"/>
    <property type="gene ID" value="LLOJ007606"/>
</dbReference>
<keyword evidence="7" id="KW-1185">Reference proteome</keyword>
<organism evidence="6 7">
    <name type="scientific">Lutzomyia longipalpis</name>
    <name type="common">Sand fly</name>
    <dbReference type="NCBI Taxonomy" id="7200"/>
    <lineage>
        <taxon>Eukaryota</taxon>
        <taxon>Metazoa</taxon>
        <taxon>Ecdysozoa</taxon>
        <taxon>Arthropoda</taxon>
        <taxon>Hexapoda</taxon>
        <taxon>Insecta</taxon>
        <taxon>Pterygota</taxon>
        <taxon>Neoptera</taxon>
        <taxon>Endopterygota</taxon>
        <taxon>Diptera</taxon>
        <taxon>Nematocera</taxon>
        <taxon>Psychodoidea</taxon>
        <taxon>Psychodidae</taxon>
        <taxon>Lutzomyia</taxon>
        <taxon>Lutzomyia</taxon>
    </lineage>
</organism>
<dbReference type="EMBL" id="AJWK01025349">
    <property type="status" value="NOT_ANNOTATED_CDS"/>
    <property type="molecule type" value="Genomic_DNA"/>
</dbReference>
<evidence type="ECO:0000313" key="7">
    <source>
        <dbReference type="Proteomes" id="UP000092461"/>
    </source>
</evidence>
<accession>A0A1B0CRV8</accession>
<dbReference type="InterPro" id="IPR001548">
    <property type="entry name" value="Peptidase_M2"/>
</dbReference>
<name>A0A1B0CRV8_LUTLO</name>
<keyword evidence="3" id="KW-1015">Disulfide bond</keyword>
<proteinExistence type="inferred from homology"/>
<evidence type="ECO:0000256" key="1">
    <source>
        <dbReference type="ARBA" id="ARBA00008139"/>
    </source>
</evidence>